<dbReference type="PANTHER" id="PTHR12357:SF3">
    <property type="entry name" value="YTH DOMAIN-CONTAINING PROTEIN 1"/>
    <property type="match status" value="1"/>
</dbReference>
<dbReference type="GO" id="GO:0000381">
    <property type="term" value="P:regulation of alternative mRNA splicing, via spliceosome"/>
    <property type="evidence" value="ECO:0007669"/>
    <property type="project" value="TreeGrafter"/>
</dbReference>
<feature type="compositionally biased region" description="Basic and acidic residues" evidence="1">
    <location>
        <begin position="1"/>
        <end position="13"/>
    </location>
</feature>
<dbReference type="CDD" id="cd00590">
    <property type="entry name" value="RRM_SF"/>
    <property type="match status" value="1"/>
</dbReference>
<dbReference type="OrthoDB" id="6103986at2759"/>
<evidence type="ECO:0000313" key="4">
    <source>
        <dbReference type="Proteomes" id="UP000886523"/>
    </source>
</evidence>
<comment type="caution">
    <text evidence="3">The sequence shown here is derived from an EMBL/GenBank/DDBJ whole genome shotgun (WGS) entry which is preliminary data.</text>
</comment>
<gene>
    <name evidence="3" type="ORF">BS47DRAFT_1343824</name>
</gene>
<dbReference type="GO" id="GO:0000398">
    <property type="term" value="P:mRNA splicing, via spliceosome"/>
    <property type="evidence" value="ECO:0007669"/>
    <property type="project" value="TreeGrafter"/>
</dbReference>
<dbReference type="InterPro" id="IPR035979">
    <property type="entry name" value="RBD_domain_sf"/>
</dbReference>
<feature type="region of interest" description="Disordered" evidence="1">
    <location>
        <begin position="1"/>
        <end position="194"/>
    </location>
</feature>
<feature type="compositionally biased region" description="Pro residues" evidence="1">
    <location>
        <begin position="91"/>
        <end position="109"/>
    </location>
</feature>
<organism evidence="3 4">
    <name type="scientific">Hydnum rufescens UP504</name>
    <dbReference type="NCBI Taxonomy" id="1448309"/>
    <lineage>
        <taxon>Eukaryota</taxon>
        <taxon>Fungi</taxon>
        <taxon>Dikarya</taxon>
        <taxon>Basidiomycota</taxon>
        <taxon>Agaricomycotina</taxon>
        <taxon>Agaricomycetes</taxon>
        <taxon>Cantharellales</taxon>
        <taxon>Hydnaceae</taxon>
        <taxon>Hydnum</taxon>
    </lineage>
</organism>
<accession>A0A9P6AXR9</accession>
<dbReference type="Gene3D" id="3.30.70.330">
    <property type="match status" value="1"/>
</dbReference>
<dbReference type="Pfam" id="PF00076">
    <property type="entry name" value="RRM_1"/>
    <property type="match status" value="1"/>
</dbReference>
<keyword evidence="4" id="KW-1185">Reference proteome</keyword>
<dbReference type="SMART" id="SM00360">
    <property type="entry name" value="RRM"/>
    <property type="match status" value="1"/>
</dbReference>
<feature type="region of interest" description="Disordered" evidence="1">
    <location>
        <begin position="462"/>
        <end position="501"/>
    </location>
</feature>
<reference evidence="3" key="1">
    <citation type="journal article" date="2020" name="Nat. Commun.">
        <title>Large-scale genome sequencing of mycorrhizal fungi provides insights into the early evolution of symbiotic traits.</title>
        <authorList>
            <person name="Miyauchi S."/>
            <person name="Kiss E."/>
            <person name="Kuo A."/>
            <person name="Drula E."/>
            <person name="Kohler A."/>
            <person name="Sanchez-Garcia M."/>
            <person name="Morin E."/>
            <person name="Andreopoulos B."/>
            <person name="Barry K.W."/>
            <person name="Bonito G."/>
            <person name="Buee M."/>
            <person name="Carver A."/>
            <person name="Chen C."/>
            <person name="Cichocki N."/>
            <person name="Clum A."/>
            <person name="Culley D."/>
            <person name="Crous P.W."/>
            <person name="Fauchery L."/>
            <person name="Girlanda M."/>
            <person name="Hayes R.D."/>
            <person name="Keri Z."/>
            <person name="LaButti K."/>
            <person name="Lipzen A."/>
            <person name="Lombard V."/>
            <person name="Magnuson J."/>
            <person name="Maillard F."/>
            <person name="Murat C."/>
            <person name="Nolan M."/>
            <person name="Ohm R.A."/>
            <person name="Pangilinan J."/>
            <person name="Pereira M.F."/>
            <person name="Perotto S."/>
            <person name="Peter M."/>
            <person name="Pfister S."/>
            <person name="Riley R."/>
            <person name="Sitrit Y."/>
            <person name="Stielow J.B."/>
            <person name="Szollosi G."/>
            <person name="Zifcakova L."/>
            <person name="Stursova M."/>
            <person name="Spatafora J.W."/>
            <person name="Tedersoo L."/>
            <person name="Vaario L.M."/>
            <person name="Yamada A."/>
            <person name="Yan M."/>
            <person name="Wang P."/>
            <person name="Xu J."/>
            <person name="Bruns T."/>
            <person name="Baldrian P."/>
            <person name="Vilgalys R."/>
            <person name="Dunand C."/>
            <person name="Henrissat B."/>
            <person name="Grigoriev I.V."/>
            <person name="Hibbett D."/>
            <person name="Nagy L.G."/>
            <person name="Martin F.M."/>
        </authorList>
    </citation>
    <scope>NUCLEOTIDE SEQUENCE</scope>
    <source>
        <strain evidence="3">UP504</strain>
    </source>
</reference>
<dbReference type="Proteomes" id="UP000886523">
    <property type="component" value="Unassembled WGS sequence"/>
</dbReference>
<feature type="region of interest" description="Disordered" evidence="1">
    <location>
        <begin position="623"/>
        <end position="672"/>
    </location>
</feature>
<dbReference type="GO" id="GO:0003729">
    <property type="term" value="F:mRNA binding"/>
    <property type="evidence" value="ECO:0007669"/>
    <property type="project" value="TreeGrafter"/>
</dbReference>
<feature type="domain" description="YTH" evidence="2">
    <location>
        <begin position="511"/>
        <end position="726"/>
    </location>
</feature>
<dbReference type="AlphaFoldDB" id="A0A9P6AXR9"/>
<dbReference type="PANTHER" id="PTHR12357">
    <property type="entry name" value="YTH YT521-B HOMOLOGY DOMAIN-CONTAINING"/>
    <property type="match status" value="1"/>
</dbReference>
<dbReference type="GO" id="GO:1990247">
    <property type="term" value="F:N6-methyladenosine-containing RNA reader activity"/>
    <property type="evidence" value="ECO:0007669"/>
    <property type="project" value="TreeGrafter"/>
</dbReference>
<dbReference type="Pfam" id="PF04146">
    <property type="entry name" value="YTH"/>
    <property type="match status" value="1"/>
</dbReference>
<evidence type="ECO:0000256" key="1">
    <source>
        <dbReference type="SAM" id="MobiDB-lite"/>
    </source>
</evidence>
<feature type="compositionally biased region" description="Low complexity" evidence="1">
    <location>
        <begin position="589"/>
        <end position="600"/>
    </location>
</feature>
<feature type="compositionally biased region" description="Low complexity" evidence="1">
    <location>
        <begin position="644"/>
        <end position="654"/>
    </location>
</feature>
<protein>
    <recommendedName>
        <fullName evidence="2">YTH domain-containing protein</fullName>
    </recommendedName>
</protein>
<sequence length="736" mass="80658">MYGRDAGNKDSRGSRRRASNIPSTTDTPSSPSPPQPYEDNGRLTHNFHYFSNPPSGSASNLPSGQSISYSSQRPDPNCDPYVEHVSLLGPPGRPPGSPERPRYPLPPPHSSSNPWGSSTLIPALPQFGFSTSPDPTALHSPSDPTAAPVRYPTSEYRPPLPHSEFYSGAHGRGSQPPHTPHPADTRYGHSPGNLLHYSRTWKISEVYPVRYDESTPARHPQGWNPRDPGNPRDIAPPGPSPELSREARYIGSQSVYQSQRHPHPTARGSQMFSEAAWSTQPNTIYPTSKPHPQSQTMPPPVHAPHSSQRQPPPPIPEPSSSASSDKRHIRHGKRKLSVDDHSPERKIYHPKAPSGGSDWVMWVGNIPSDTTQDDATAFFQSIPDSFQSPPGSHCAFVNYSSEPHLQRALQYFNGRPFRNGGVKLLCRVRKRNEEIKSGVGAQRGLGFHRKWVKEHALERAVPSQSNEVGSASISQTNGISPSSSLISGSSDESTGSSNSTTSSLLATHFPIRYFVLKAMTKSDLHLSVVTGFWATQVHNETILNQAFRTSRSVYLIFGANKAGEFYGYAKMETPIKNIDDTAASWPRNSPTASSRSATSITSTFSGTHISPFEQHLRQFDSLIMQSPPPTTTSTGGSELPTKESPSVASSASSPTYGGPSVSGKTEQNEDRNWGTPFRVKWIRVGSIPFHQTRMLRNPWNKDREVKVSRDGTELEPSVGQSLIDLWASLDQLEPSG</sequence>
<dbReference type="InterPro" id="IPR007275">
    <property type="entry name" value="YTH_domain"/>
</dbReference>
<feature type="compositionally biased region" description="Polar residues" evidence="1">
    <location>
        <begin position="462"/>
        <end position="477"/>
    </location>
</feature>
<dbReference type="InterPro" id="IPR045168">
    <property type="entry name" value="YTH_prot"/>
</dbReference>
<evidence type="ECO:0000259" key="2">
    <source>
        <dbReference type="PROSITE" id="PS50882"/>
    </source>
</evidence>
<feature type="compositionally biased region" description="Basic and acidic residues" evidence="1">
    <location>
        <begin position="336"/>
        <end position="347"/>
    </location>
</feature>
<dbReference type="PROSITE" id="PS50882">
    <property type="entry name" value="YTH"/>
    <property type="match status" value="1"/>
</dbReference>
<feature type="compositionally biased region" description="Polar residues" evidence="1">
    <location>
        <begin position="52"/>
        <end position="74"/>
    </location>
</feature>
<feature type="region of interest" description="Disordered" evidence="1">
    <location>
        <begin position="212"/>
        <end position="354"/>
    </location>
</feature>
<dbReference type="EMBL" id="MU128968">
    <property type="protein sequence ID" value="KAF9513822.1"/>
    <property type="molecule type" value="Genomic_DNA"/>
</dbReference>
<dbReference type="Gene3D" id="3.10.590.10">
    <property type="entry name" value="ph1033 like domains"/>
    <property type="match status" value="1"/>
</dbReference>
<dbReference type="GO" id="GO:0005654">
    <property type="term" value="C:nucleoplasm"/>
    <property type="evidence" value="ECO:0007669"/>
    <property type="project" value="TreeGrafter"/>
</dbReference>
<name>A0A9P6AXR9_9AGAM</name>
<proteinExistence type="predicted"/>
<dbReference type="InterPro" id="IPR012677">
    <property type="entry name" value="Nucleotide-bd_a/b_plait_sf"/>
</dbReference>
<evidence type="ECO:0000313" key="3">
    <source>
        <dbReference type="EMBL" id="KAF9513822.1"/>
    </source>
</evidence>
<dbReference type="InterPro" id="IPR000504">
    <property type="entry name" value="RRM_dom"/>
</dbReference>
<feature type="region of interest" description="Disordered" evidence="1">
    <location>
        <begin position="580"/>
        <end position="600"/>
    </location>
</feature>
<feature type="compositionally biased region" description="Low complexity" evidence="1">
    <location>
        <begin position="478"/>
        <end position="501"/>
    </location>
</feature>
<dbReference type="CDD" id="cd21134">
    <property type="entry name" value="YTH"/>
    <property type="match status" value="1"/>
</dbReference>
<feature type="compositionally biased region" description="Polar residues" evidence="1">
    <location>
        <begin position="267"/>
        <end position="296"/>
    </location>
</feature>
<dbReference type="SUPFAM" id="SSF54928">
    <property type="entry name" value="RNA-binding domain, RBD"/>
    <property type="match status" value="1"/>
</dbReference>